<dbReference type="InterPro" id="IPR009075">
    <property type="entry name" value="AcylCo_DH/oxidase_C"/>
</dbReference>
<comment type="caution">
    <text evidence="10">The sequence shown here is derived from an EMBL/GenBank/DDBJ whole genome shotgun (WGS) entry which is preliminary data.</text>
</comment>
<dbReference type="AlphaFoldDB" id="A0A848KJ40"/>
<evidence type="ECO:0000256" key="3">
    <source>
        <dbReference type="ARBA" id="ARBA00022630"/>
    </source>
</evidence>
<dbReference type="Gene3D" id="2.40.110.10">
    <property type="entry name" value="Butyryl-CoA Dehydrogenase, subunit A, domain 2"/>
    <property type="match status" value="1"/>
</dbReference>
<organism evidence="10 11">
    <name type="scientific">Antrihabitans stalactiti</name>
    <dbReference type="NCBI Taxonomy" id="2584121"/>
    <lineage>
        <taxon>Bacteria</taxon>
        <taxon>Bacillati</taxon>
        <taxon>Actinomycetota</taxon>
        <taxon>Actinomycetes</taxon>
        <taxon>Mycobacteriales</taxon>
        <taxon>Nocardiaceae</taxon>
        <taxon>Antrihabitans</taxon>
    </lineage>
</organism>
<feature type="domain" description="Acyl-CoA dehydrogenase/oxidase C-terminal" evidence="7">
    <location>
        <begin position="239"/>
        <end position="384"/>
    </location>
</feature>
<dbReference type="InterPro" id="IPR009100">
    <property type="entry name" value="AcylCoA_DH/oxidase_NM_dom_sf"/>
</dbReference>
<dbReference type="SUPFAM" id="SSF47203">
    <property type="entry name" value="Acyl-CoA dehydrogenase C-terminal domain-like"/>
    <property type="match status" value="1"/>
</dbReference>
<evidence type="ECO:0000256" key="6">
    <source>
        <dbReference type="RuleBase" id="RU362125"/>
    </source>
</evidence>
<keyword evidence="4 6" id="KW-0274">FAD</keyword>
<dbReference type="Pfam" id="PF00441">
    <property type="entry name" value="Acyl-CoA_dh_1"/>
    <property type="match status" value="1"/>
</dbReference>
<evidence type="ECO:0000313" key="11">
    <source>
        <dbReference type="Proteomes" id="UP000535543"/>
    </source>
</evidence>
<reference evidence="10 11" key="2">
    <citation type="submission" date="2020-06" db="EMBL/GenBank/DDBJ databases">
        <title>Antribacter stalactiti gen. nov., sp. nov., a new member of the family Nacardiaceae isolated from a cave.</title>
        <authorList>
            <person name="Kim I.S."/>
        </authorList>
    </citation>
    <scope>NUCLEOTIDE SEQUENCE [LARGE SCALE GENOMIC DNA]</scope>
    <source>
        <strain evidence="10 11">YC2-7</strain>
    </source>
</reference>
<dbReference type="InterPro" id="IPR050741">
    <property type="entry name" value="Acyl-CoA_dehydrogenase"/>
</dbReference>
<evidence type="ECO:0000256" key="5">
    <source>
        <dbReference type="ARBA" id="ARBA00023002"/>
    </source>
</evidence>
<dbReference type="GO" id="GO:0033539">
    <property type="term" value="P:fatty acid beta-oxidation using acyl-CoA dehydrogenase"/>
    <property type="evidence" value="ECO:0007669"/>
    <property type="project" value="TreeGrafter"/>
</dbReference>
<dbReference type="Gene3D" id="1.10.540.10">
    <property type="entry name" value="Acyl-CoA dehydrogenase/oxidase, N-terminal domain"/>
    <property type="match status" value="1"/>
</dbReference>
<name>A0A848KJ40_9NOCA</name>
<dbReference type="InterPro" id="IPR037069">
    <property type="entry name" value="AcylCoA_DH/ox_N_sf"/>
</dbReference>
<keyword evidence="5 6" id="KW-0560">Oxidoreductase</keyword>
<evidence type="ECO:0000259" key="9">
    <source>
        <dbReference type="Pfam" id="PF02771"/>
    </source>
</evidence>
<dbReference type="GO" id="GO:0050660">
    <property type="term" value="F:flavin adenine dinucleotide binding"/>
    <property type="evidence" value="ECO:0007669"/>
    <property type="project" value="InterPro"/>
</dbReference>
<dbReference type="InterPro" id="IPR036250">
    <property type="entry name" value="AcylCo_DH-like_C"/>
</dbReference>
<dbReference type="InterPro" id="IPR006091">
    <property type="entry name" value="Acyl-CoA_Oxase/DH_mid-dom"/>
</dbReference>
<evidence type="ECO:0000256" key="4">
    <source>
        <dbReference type="ARBA" id="ARBA00022827"/>
    </source>
</evidence>
<evidence type="ECO:0000259" key="7">
    <source>
        <dbReference type="Pfam" id="PF00441"/>
    </source>
</evidence>
<evidence type="ECO:0000256" key="1">
    <source>
        <dbReference type="ARBA" id="ARBA00001974"/>
    </source>
</evidence>
<dbReference type="Pfam" id="PF02770">
    <property type="entry name" value="Acyl-CoA_dh_M"/>
    <property type="match status" value="1"/>
</dbReference>
<dbReference type="PANTHER" id="PTHR48083">
    <property type="entry name" value="MEDIUM-CHAIN SPECIFIC ACYL-COA DEHYDROGENASE, MITOCHONDRIAL-RELATED"/>
    <property type="match status" value="1"/>
</dbReference>
<dbReference type="SUPFAM" id="SSF56645">
    <property type="entry name" value="Acyl-CoA dehydrogenase NM domain-like"/>
    <property type="match status" value="1"/>
</dbReference>
<dbReference type="GO" id="GO:0005737">
    <property type="term" value="C:cytoplasm"/>
    <property type="evidence" value="ECO:0007669"/>
    <property type="project" value="TreeGrafter"/>
</dbReference>
<dbReference type="GO" id="GO:0003995">
    <property type="term" value="F:acyl-CoA dehydrogenase activity"/>
    <property type="evidence" value="ECO:0007669"/>
    <property type="project" value="TreeGrafter"/>
</dbReference>
<gene>
    <name evidence="10" type="ORF">FGL95_12720</name>
</gene>
<comment type="similarity">
    <text evidence="2 6">Belongs to the acyl-CoA dehydrogenase family.</text>
</comment>
<dbReference type="InterPro" id="IPR046373">
    <property type="entry name" value="Acyl-CoA_Oxase/DH_mid-dom_sf"/>
</dbReference>
<evidence type="ECO:0000256" key="2">
    <source>
        <dbReference type="ARBA" id="ARBA00009347"/>
    </source>
</evidence>
<evidence type="ECO:0000313" key="10">
    <source>
        <dbReference type="EMBL" id="NMN95897.1"/>
    </source>
</evidence>
<dbReference type="Pfam" id="PF02771">
    <property type="entry name" value="Acyl-CoA_dh_N"/>
    <property type="match status" value="1"/>
</dbReference>
<feature type="domain" description="Acyl-CoA oxidase/dehydrogenase middle" evidence="8">
    <location>
        <begin position="130"/>
        <end position="226"/>
    </location>
</feature>
<keyword evidence="11" id="KW-1185">Reference proteome</keyword>
<accession>A0A848KJ40</accession>
<dbReference type="CDD" id="cd00567">
    <property type="entry name" value="ACAD"/>
    <property type="match status" value="1"/>
</dbReference>
<dbReference type="PANTHER" id="PTHR48083:SF1">
    <property type="entry name" value="DEHYDROGENASE, PUTATIVE (AFU_ORTHOLOGUE AFUA_7G06510)-RELATED"/>
    <property type="match status" value="1"/>
</dbReference>
<proteinExistence type="inferred from homology"/>
<protein>
    <submittedName>
        <fullName evidence="10">Acyl-CoA dehydrogenase</fullName>
    </submittedName>
</protein>
<reference evidence="10 11" key="1">
    <citation type="submission" date="2019-05" db="EMBL/GenBank/DDBJ databases">
        <authorList>
            <person name="Lee S.D."/>
        </authorList>
    </citation>
    <scope>NUCLEOTIDE SEQUENCE [LARGE SCALE GENOMIC DNA]</scope>
    <source>
        <strain evidence="10 11">YC2-7</strain>
    </source>
</reference>
<dbReference type="EMBL" id="VCQU01000004">
    <property type="protein sequence ID" value="NMN95897.1"/>
    <property type="molecule type" value="Genomic_DNA"/>
</dbReference>
<dbReference type="Proteomes" id="UP000535543">
    <property type="component" value="Unassembled WGS sequence"/>
</dbReference>
<keyword evidence="3 6" id="KW-0285">Flavoprotein</keyword>
<feature type="domain" description="Acyl-CoA dehydrogenase/oxidase N-terminal" evidence="9">
    <location>
        <begin position="16"/>
        <end position="126"/>
    </location>
</feature>
<evidence type="ECO:0000259" key="8">
    <source>
        <dbReference type="Pfam" id="PF02770"/>
    </source>
</evidence>
<comment type="cofactor">
    <cofactor evidence="1 6">
        <name>FAD</name>
        <dbReference type="ChEBI" id="CHEBI:57692"/>
    </cofactor>
</comment>
<sequence>MTTKEQALPSIPLMSTPEIAAIRESVRAIAGRHGWSYYQETGRKYEAPTKVLSALASGGFLGVHLPAEYGGGGLGLSELAVVAEEAAAAGCPLNTMIVQAIAGSVLARHGTAEQRAQWLPGLASGEVTFAFAITEPDAGSNAHNITTVARREGDRYVMRGQKTFCSGADRADAILLVARTGTHDRSGNGLLSLFIVDPKAPGLTMQHIPTAPMLSTKSFQLFLDDVEVATDQLVGTRDEGWRPLFDGLNPERIMASATSNGIARFALDAAARYARERSVWSTPIGAHQGIAHPLAEAKVELELARLMTAKAAACFDAGVDAGEAANMAKMASADAAVRCVDQSIQTHGGTGFALATGLTDAYWVARVAQTVPVSREMVLNFVAQHSLGLPRSY</sequence>
<dbReference type="FunFam" id="1.20.140.10:FF:000012">
    <property type="entry name" value="Acyl-CoA dehydrogenase fadE12"/>
    <property type="match status" value="1"/>
</dbReference>
<dbReference type="Gene3D" id="1.20.140.10">
    <property type="entry name" value="Butyryl-CoA Dehydrogenase, subunit A, domain 3"/>
    <property type="match status" value="1"/>
</dbReference>
<dbReference type="InterPro" id="IPR013786">
    <property type="entry name" value="AcylCoA_DH/ox_N"/>
</dbReference>